<proteinExistence type="predicted"/>
<organism evidence="1 2">
    <name type="scientific">Phytohabitans flavus</name>
    <dbReference type="NCBI Taxonomy" id="1076124"/>
    <lineage>
        <taxon>Bacteria</taxon>
        <taxon>Bacillati</taxon>
        <taxon>Actinomycetota</taxon>
        <taxon>Actinomycetes</taxon>
        <taxon>Micromonosporales</taxon>
        <taxon>Micromonosporaceae</taxon>
    </lineage>
</organism>
<dbReference type="AlphaFoldDB" id="A0A6F8XIH7"/>
<sequence>MLDIGGNTGALVIVTGPEWHGHEIEISPKDQDPAVRTHVAVRARHVSSGVRYTAVFPALPAGPYVIWRTATEPAGTVVVAGAAVTEIEWWHQP</sequence>
<evidence type="ECO:0000313" key="2">
    <source>
        <dbReference type="Proteomes" id="UP000502508"/>
    </source>
</evidence>
<dbReference type="KEGG" id="pfla:Pflav_000080"/>
<dbReference type="EMBL" id="AP022870">
    <property type="protein sequence ID" value="BCB73598.1"/>
    <property type="molecule type" value="Genomic_DNA"/>
</dbReference>
<evidence type="ECO:0000313" key="1">
    <source>
        <dbReference type="EMBL" id="BCB73598.1"/>
    </source>
</evidence>
<dbReference type="Proteomes" id="UP000502508">
    <property type="component" value="Chromosome"/>
</dbReference>
<reference evidence="1 2" key="1">
    <citation type="submission" date="2020-03" db="EMBL/GenBank/DDBJ databases">
        <title>Whole genome shotgun sequence of Phytohabitans flavus NBRC 107702.</title>
        <authorList>
            <person name="Komaki H."/>
            <person name="Tamura T."/>
        </authorList>
    </citation>
    <scope>NUCLEOTIDE SEQUENCE [LARGE SCALE GENOMIC DNA]</scope>
    <source>
        <strain evidence="1 2">NBRC 107702</strain>
    </source>
</reference>
<keyword evidence="2" id="KW-1185">Reference proteome</keyword>
<protein>
    <recommendedName>
        <fullName evidence="3">Phospholipase</fullName>
    </recommendedName>
</protein>
<accession>A0A6F8XIH7</accession>
<evidence type="ECO:0008006" key="3">
    <source>
        <dbReference type="Google" id="ProtNLM"/>
    </source>
</evidence>
<reference evidence="1 2" key="2">
    <citation type="submission" date="2020-03" db="EMBL/GenBank/DDBJ databases">
        <authorList>
            <person name="Ichikawa N."/>
            <person name="Kimura A."/>
            <person name="Kitahashi Y."/>
            <person name="Uohara A."/>
        </authorList>
    </citation>
    <scope>NUCLEOTIDE SEQUENCE [LARGE SCALE GENOMIC DNA]</scope>
    <source>
        <strain evidence="1 2">NBRC 107702</strain>
    </source>
</reference>
<name>A0A6F8XIH7_9ACTN</name>
<gene>
    <name evidence="1" type="ORF">Pflav_000080</name>
</gene>